<dbReference type="EMBL" id="JAXOTQ010000019">
    <property type="protein sequence ID" value="MDZ5491033.1"/>
    <property type="molecule type" value="Genomic_DNA"/>
</dbReference>
<protein>
    <submittedName>
        <fullName evidence="1">Uncharacterized protein</fullName>
    </submittedName>
</protein>
<reference evidence="1 2" key="1">
    <citation type="submission" date="2023-12" db="EMBL/GenBank/DDBJ databases">
        <title>Micromonospora sp. nov., isolated from Atacama Desert.</title>
        <authorList>
            <person name="Carro L."/>
            <person name="Golinska P."/>
            <person name="Klenk H.-P."/>
            <person name="Goodfellow M."/>
        </authorList>
    </citation>
    <scope>NUCLEOTIDE SEQUENCE [LARGE SCALE GENOMIC DNA]</scope>
    <source>
        <strain evidence="1 2">4G53</strain>
    </source>
</reference>
<accession>A0ABU5JEQ8</accession>
<evidence type="ECO:0000313" key="2">
    <source>
        <dbReference type="Proteomes" id="UP001290101"/>
    </source>
</evidence>
<gene>
    <name evidence="1" type="ORF">U2F25_16460</name>
</gene>
<organism evidence="1 2">
    <name type="scientific">Micromonospora sicca</name>
    <dbReference type="NCBI Taxonomy" id="2202420"/>
    <lineage>
        <taxon>Bacteria</taxon>
        <taxon>Bacillati</taxon>
        <taxon>Actinomycetota</taxon>
        <taxon>Actinomycetes</taxon>
        <taxon>Micromonosporales</taxon>
        <taxon>Micromonosporaceae</taxon>
        <taxon>Micromonospora</taxon>
    </lineage>
</organism>
<sequence>MEYVEQFFDIIDDDGPWHWREWTSFTPHEVQALAEVQRLLRAACTATPDAQSEDQFIGSGWPTRVQPSARQALEMMRARGRFREAVEEERPSLPA</sequence>
<dbReference type="RefSeq" id="WP_322441081.1">
    <property type="nucleotide sequence ID" value="NZ_JAXOTQ010000019.1"/>
</dbReference>
<keyword evidence="2" id="KW-1185">Reference proteome</keyword>
<name>A0ABU5JEQ8_9ACTN</name>
<comment type="caution">
    <text evidence="1">The sequence shown here is derived from an EMBL/GenBank/DDBJ whole genome shotgun (WGS) entry which is preliminary data.</text>
</comment>
<evidence type="ECO:0000313" key="1">
    <source>
        <dbReference type="EMBL" id="MDZ5491033.1"/>
    </source>
</evidence>
<dbReference type="Proteomes" id="UP001290101">
    <property type="component" value="Unassembled WGS sequence"/>
</dbReference>
<proteinExistence type="predicted"/>